<feature type="transmembrane region" description="Helical" evidence="5">
    <location>
        <begin position="59"/>
        <end position="80"/>
    </location>
</feature>
<dbReference type="EMBL" id="JAHRIO010062142">
    <property type="protein sequence ID" value="MEQ2179169.1"/>
    <property type="molecule type" value="Genomic_DNA"/>
</dbReference>
<feature type="transmembrane region" description="Helical" evidence="5">
    <location>
        <begin position="21"/>
        <end position="39"/>
    </location>
</feature>
<name>A0ABV0P6U7_9TELE</name>
<comment type="subcellular location">
    <subcellularLocation>
        <location evidence="1">Membrane</location>
        <topology evidence="1">Multi-pass membrane protein</topology>
    </subcellularLocation>
</comment>
<gene>
    <name evidence="6" type="ORF">GOODEAATRI_021855</name>
</gene>
<keyword evidence="2 5" id="KW-0812">Transmembrane</keyword>
<keyword evidence="7" id="KW-1185">Reference proteome</keyword>
<evidence type="ECO:0000256" key="1">
    <source>
        <dbReference type="ARBA" id="ARBA00004141"/>
    </source>
</evidence>
<evidence type="ECO:0000256" key="4">
    <source>
        <dbReference type="ARBA" id="ARBA00023136"/>
    </source>
</evidence>
<evidence type="ECO:0000256" key="2">
    <source>
        <dbReference type="ARBA" id="ARBA00022692"/>
    </source>
</evidence>
<dbReference type="InterPro" id="IPR018499">
    <property type="entry name" value="Tetraspanin/Peripherin"/>
</dbReference>
<keyword evidence="4 5" id="KW-0472">Membrane</keyword>
<dbReference type="PANTHER" id="PTHR19282:SF39">
    <property type="entry name" value="LEUKOCYTE SURFACE ANTIGEN CD53"/>
    <property type="match status" value="1"/>
</dbReference>
<sequence length="130" mass="14751">SPRRRGSGRMNRSCVRCLKHLVVSLHFLCWLCGAFVVAFGEFQMMHSSFASLVTTFWPIYPANTLVVTGAIVTCVCYLGVLGGMRESRCMLITFYVLLFILMLVELAMACVFFVYNKEVEEFCTCMQEVC</sequence>
<evidence type="ECO:0000313" key="7">
    <source>
        <dbReference type="Proteomes" id="UP001476798"/>
    </source>
</evidence>
<keyword evidence="3 5" id="KW-1133">Transmembrane helix</keyword>
<reference evidence="6 7" key="1">
    <citation type="submission" date="2021-06" db="EMBL/GenBank/DDBJ databases">
        <authorList>
            <person name="Palmer J.M."/>
        </authorList>
    </citation>
    <scope>NUCLEOTIDE SEQUENCE [LARGE SCALE GENOMIC DNA]</scope>
    <source>
        <strain evidence="6 7">GA_2019</strain>
        <tissue evidence="6">Muscle</tissue>
    </source>
</reference>
<organism evidence="6 7">
    <name type="scientific">Goodea atripinnis</name>
    <dbReference type="NCBI Taxonomy" id="208336"/>
    <lineage>
        <taxon>Eukaryota</taxon>
        <taxon>Metazoa</taxon>
        <taxon>Chordata</taxon>
        <taxon>Craniata</taxon>
        <taxon>Vertebrata</taxon>
        <taxon>Euteleostomi</taxon>
        <taxon>Actinopterygii</taxon>
        <taxon>Neopterygii</taxon>
        <taxon>Teleostei</taxon>
        <taxon>Neoteleostei</taxon>
        <taxon>Acanthomorphata</taxon>
        <taxon>Ovalentaria</taxon>
        <taxon>Atherinomorphae</taxon>
        <taxon>Cyprinodontiformes</taxon>
        <taxon>Goodeidae</taxon>
        <taxon>Goodea</taxon>
    </lineage>
</organism>
<protein>
    <submittedName>
        <fullName evidence="6">Uncharacterized protein</fullName>
    </submittedName>
</protein>
<proteinExistence type="predicted"/>
<dbReference type="Pfam" id="PF00335">
    <property type="entry name" value="Tetraspanin"/>
    <property type="match status" value="1"/>
</dbReference>
<feature type="non-terminal residue" evidence="6">
    <location>
        <position position="1"/>
    </location>
</feature>
<dbReference type="PANTHER" id="PTHR19282">
    <property type="entry name" value="TETRASPANIN"/>
    <property type="match status" value="1"/>
</dbReference>
<comment type="caution">
    <text evidence="6">The sequence shown here is derived from an EMBL/GenBank/DDBJ whole genome shotgun (WGS) entry which is preliminary data.</text>
</comment>
<evidence type="ECO:0000256" key="3">
    <source>
        <dbReference type="ARBA" id="ARBA00022989"/>
    </source>
</evidence>
<evidence type="ECO:0000313" key="6">
    <source>
        <dbReference type="EMBL" id="MEQ2179169.1"/>
    </source>
</evidence>
<accession>A0ABV0P6U7</accession>
<feature type="transmembrane region" description="Helical" evidence="5">
    <location>
        <begin position="92"/>
        <end position="115"/>
    </location>
</feature>
<dbReference type="PRINTS" id="PR00259">
    <property type="entry name" value="TMFOUR"/>
</dbReference>
<dbReference type="Proteomes" id="UP001476798">
    <property type="component" value="Unassembled WGS sequence"/>
</dbReference>
<evidence type="ECO:0000256" key="5">
    <source>
        <dbReference type="SAM" id="Phobius"/>
    </source>
</evidence>